<dbReference type="InterPro" id="IPR050574">
    <property type="entry name" value="HPF/YfiA_ribosome-assoc"/>
</dbReference>
<dbReference type="SUPFAM" id="SSF69754">
    <property type="entry name" value="Ribosome binding protein Y (YfiA homologue)"/>
    <property type="match status" value="1"/>
</dbReference>
<evidence type="ECO:0000259" key="4">
    <source>
        <dbReference type="Pfam" id="PF16321"/>
    </source>
</evidence>
<dbReference type="FunFam" id="3.30.505.50:FF:000002">
    <property type="entry name" value="Ribosome hibernation promoting factor"/>
    <property type="match status" value="1"/>
</dbReference>
<comment type="caution">
    <text evidence="5">The sequence shown here is derived from an EMBL/GenBank/DDBJ whole genome shotgun (WGS) entry which is preliminary data.</text>
</comment>
<dbReference type="Pfam" id="PF16321">
    <property type="entry name" value="Ribosom_S30AE_C"/>
    <property type="match status" value="1"/>
</dbReference>
<accession>A0A7J9UT91</accession>
<dbReference type="PANTHER" id="PTHR33231">
    <property type="entry name" value="30S RIBOSOMAL PROTEIN"/>
    <property type="match status" value="1"/>
</dbReference>
<dbReference type="Gene3D" id="3.30.505.50">
    <property type="entry name" value="Sigma 54 modulation/S30EA ribosomal protein, C-terminal domain"/>
    <property type="match status" value="1"/>
</dbReference>
<dbReference type="EMBL" id="WHPD01000766">
    <property type="protein sequence ID" value="MPV87722.1"/>
    <property type="molecule type" value="Genomic_DNA"/>
</dbReference>
<dbReference type="RefSeq" id="WP_152230319.1">
    <property type="nucleotide sequence ID" value="NZ_BAAAOT010000004.1"/>
</dbReference>
<dbReference type="InterPro" id="IPR003489">
    <property type="entry name" value="RHF/RaiA"/>
</dbReference>
<sequence>MEIVVKGRNTEIADRFRTAVEEKLAKIEQLAPRAQRVEVELTHEKNPRLADQAERIEITVRDKGPVIRAEAKASDRYGALDLAAGKLVERLRRARDRRKNHHRYATPTPADALVPVPEALEDEAAERVIPPTTPGEAVESQLGDSPVVVRQKCLEATPMTVDQALYEMELVGHPFYLFIDDETGQPCVAYHRHGWTYGVIRLNAVIADHQPDASAAAENAAPAVPAVAANHA</sequence>
<name>A0A7J9UT91_9MICO</name>
<dbReference type="PANTHER" id="PTHR33231:SF1">
    <property type="entry name" value="30S RIBOSOMAL PROTEIN"/>
    <property type="match status" value="1"/>
</dbReference>
<evidence type="ECO:0000313" key="6">
    <source>
        <dbReference type="Proteomes" id="UP000429644"/>
    </source>
</evidence>
<dbReference type="HAMAP" id="MF_00839">
    <property type="entry name" value="HPF"/>
    <property type="match status" value="1"/>
</dbReference>
<keyword evidence="1 3" id="KW-0963">Cytoplasm</keyword>
<dbReference type="InterPro" id="IPR034694">
    <property type="entry name" value="HPF_long/plastid"/>
</dbReference>
<feature type="domain" description="Sigma 54 modulation/S30EA ribosomal protein C-terminal" evidence="4">
    <location>
        <begin position="145"/>
        <end position="199"/>
    </location>
</feature>
<dbReference type="AlphaFoldDB" id="A0A7J9UT91"/>
<dbReference type="NCBIfam" id="TIGR00741">
    <property type="entry name" value="yfiA"/>
    <property type="match status" value="1"/>
</dbReference>
<dbReference type="InterPro" id="IPR038416">
    <property type="entry name" value="Ribosom_S30AE_C_sf"/>
</dbReference>
<evidence type="ECO:0000256" key="2">
    <source>
        <dbReference type="ARBA" id="ARBA00022845"/>
    </source>
</evidence>
<dbReference type="GO" id="GO:0022627">
    <property type="term" value="C:cytosolic small ribosomal subunit"/>
    <property type="evidence" value="ECO:0007669"/>
    <property type="project" value="TreeGrafter"/>
</dbReference>
<dbReference type="CDD" id="cd00552">
    <property type="entry name" value="RaiA"/>
    <property type="match status" value="1"/>
</dbReference>
<proteinExistence type="inferred from homology"/>
<comment type="subcellular location">
    <subcellularLocation>
        <location evidence="3">Cytoplasm</location>
    </subcellularLocation>
</comment>
<dbReference type="Proteomes" id="UP000429644">
    <property type="component" value="Unassembled WGS sequence"/>
</dbReference>
<dbReference type="InterPro" id="IPR032528">
    <property type="entry name" value="Ribosom_S30AE_C"/>
</dbReference>
<dbReference type="InterPro" id="IPR036567">
    <property type="entry name" value="RHF-like"/>
</dbReference>
<comment type="function">
    <text evidence="3">Required for dimerization of active 70S ribosomes into 100S ribosomes in stationary phase; 100S ribosomes are translationally inactive and sometimes present during exponential growth.</text>
</comment>
<evidence type="ECO:0000256" key="1">
    <source>
        <dbReference type="ARBA" id="ARBA00022490"/>
    </source>
</evidence>
<dbReference type="Pfam" id="PF02482">
    <property type="entry name" value="Ribosomal_S30AE"/>
    <property type="match status" value="1"/>
</dbReference>
<dbReference type="GO" id="GO:0043024">
    <property type="term" value="F:ribosomal small subunit binding"/>
    <property type="evidence" value="ECO:0007669"/>
    <property type="project" value="TreeGrafter"/>
</dbReference>
<protein>
    <recommendedName>
        <fullName evidence="3">Ribosome hibernation promoting factor</fullName>
        <shortName evidence="3">HPF</shortName>
    </recommendedName>
</protein>
<comment type="similarity">
    <text evidence="3">Belongs to the HPF/YfiA ribosome-associated protein family. Long HPF subfamily.</text>
</comment>
<evidence type="ECO:0000313" key="5">
    <source>
        <dbReference type="EMBL" id="MPV87722.1"/>
    </source>
</evidence>
<keyword evidence="6" id="KW-1185">Reference proteome</keyword>
<organism evidence="5 6">
    <name type="scientific">Georgenia ruanii</name>
    <dbReference type="NCBI Taxonomy" id="348442"/>
    <lineage>
        <taxon>Bacteria</taxon>
        <taxon>Bacillati</taxon>
        <taxon>Actinomycetota</taxon>
        <taxon>Actinomycetes</taxon>
        <taxon>Micrococcales</taxon>
        <taxon>Bogoriellaceae</taxon>
        <taxon>Georgenia</taxon>
    </lineage>
</organism>
<keyword evidence="2 3" id="KW-0810">Translation regulation</keyword>
<dbReference type="Gene3D" id="3.30.160.100">
    <property type="entry name" value="Ribosome hibernation promotion factor-like"/>
    <property type="match status" value="1"/>
</dbReference>
<dbReference type="GO" id="GO:0045900">
    <property type="term" value="P:negative regulation of translational elongation"/>
    <property type="evidence" value="ECO:0007669"/>
    <property type="project" value="TreeGrafter"/>
</dbReference>
<reference evidence="5 6" key="1">
    <citation type="submission" date="2019-10" db="EMBL/GenBank/DDBJ databases">
        <title>Georgenia wutianyii sp. nov. and Georgenia yuyongxinii sp. nov. isolated from plateau pika (Ochotona curzoniae) in the Qinghai-Tibet plateau of China.</title>
        <authorList>
            <person name="Tian Z."/>
        </authorList>
    </citation>
    <scope>NUCLEOTIDE SEQUENCE [LARGE SCALE GENOMIC DNA]</scope>
    <source>
        <strain evidence="5 6">JCM 15130</strain>
    </source>
</reference>
<comment type="subunit">
    <text evidence="3">Interacts with 100S ribosomes.</text>
</comment>
<dbReference type="OrthoDB" id="9794975at2"/>
<evidence type="ECO:0000256" key="3">
    <source>
        <dbReference type="HAMAP-Rule" id="MF_00839"/>
    </source>
</evidence>
<gene>
    <name evidence="5" type="primary">raiA</name>
    <name evidence="3" type="synonym">hpf</name>
    <name evidence="5" type="ORF">GB882_03520</name>
</gene>